<evidence type="ECO:0000256" key="1">
    <source>
        <dbReference type="ARBA" id="ARBA00022729"/>
    </source>
</evidence>
<reference evidence="3" key="1">
    <citation type="submission" date="2015-08" db="EMBL/GenBank/DDBJ databases">
        <title>Complete DNA Sequence of Pseudomonas syringae pv. actinidiae, the Causal Agent of Kiwifruit Canker Disease.</title>
        <authorList>
            <person name="Rikkerink E.H.A."/>
            <person name="Fineran P.C."/>
        </authorList>
    </citation>
    <scope>NUCLEOTIDE SEQUENCE</scope>
    <source>
        <strain evidence="3">DSM 13666</strain>
    </source>
</reference>
<dbReference type="EMBL" id="LILD01000001">
    <property type="protein sequence ID" value="KOO38896.1"/>
    <property type="molecule type" value="Genomic_DNA"/>
</dbReference>
<dbReference type="PATRIC" id="fig|136160.3.peg.2027"/>
<organism evidence="3">
    <name type="scientific">Halalkalibacterium halodurans</name>
    <name type="common">Bacillus halodurans</name>
    <dbReference type="NCBI Taxonomy" id="86665"/>
    <lineage>
        <taxon>Bacteria</taxon>
        <taxon>Bacillati</taxon>
        <taxon>Bacillota</taxon>
        <taxon>Bacilli</taxon>
        <taxon>Bacillales</taxon>
        <taxon>Bacillaceae</taxon>
        <taxon>Halalkalibacterium (ex Joshi et al. 2022)</taxon>
    </lineage>
</organism>
<dbReference type="InterPro" id="IPR029051">
    <property type="entry name" value="DUF4352"/>
</dbReference>
<dbReference type="RefSeq" id="WP_010898440.1">
    <property type="nucleotide sequence ID" value="NZ_CP040441.1"/>
</dbReference>
<evidence type="ECO:0000259" key="2">
    <source>
        <dbReference type="Pfam" id="PF11611"/>
    </source>
</evidence>
<accession>A0A0M0KJ56</accession>
<dbReference type="Pfam" id="PF11611">
    <property type="entry name" value="DUF4352"/>
    <property type="match status" value="1"/>
</dbReference>
<feature type="domain" description="DUF4352" evidence="2">
    <location>
        <begin position="48"/>
        <end position="147"/>
    </location>
</feature>
<name>A0A0M0KJ56_ALKHA</name>
<keyword evidence="1" id="KW-0732">Signal</keyword>
<dbReference type="OMA" id="WEITIDS"/>
<dbReference type="Gene3D" id="2.60.40.1240">
    <property type="match status" value="1"/>
</dbReference>
<dbReference type="InterPro" id="IPR029050">
    <property type="entry name" value="Immunoprotect_excell_Ig-like"/>
</dbReference>
<comment type="caution">
    <text evidence="3">The sequence shown here is derived from an EMBL/GenBank/DDBJ whole genome shotgun (WGS) entry which is preliminary data.</text>
</comment>
<proteinExistence type="predicted"/>
<sequence>MKGKLAILAILFAVLVGVISFTRSDKPIEVQGSDSALASASSSHVEEVNDLKISLNEARVEDLADEEDMQLVIIDLTVENTSNEVKEFALYKFTLVDSEGYAHPHASNVETKGILGGQLHPDRKNRGEIAFKVPVDTSYELIYTDHLRTGQVSWEITIDS</sequence>
<dbReference type="GeneID" id="87597824"/>
<dbReference type="AlphaFoldDB" id="A0A0M0KJ56"/>
<evidence type="ECO:0000313" key="3">
    <source>
        <dbReference type="EMBL" id="KOO38896.1"/>
    </source>
</evidence>
<protein>
    <recommendedName>
        <fullName evidence="2">DUF4352 domain-containing protein</fullName>
    </recommendedName>
</protein>
<gene>
    <name evidence="3" type="ORF">AMD02_08450</name>
</gene>